<accession>A0A285B8T1</accession>
<dbReference type="EMBL" id="FZTC01000029">
    <property type="protein sequence ID" value="SNU37394.1"/>
    <property type="molecule type" value="Genomic_DNA"/>
</dbReference>
<evidence type="ECO:0000313" key="3">
    <source>
        <dbReference type="Proteomes" id="UP000220639"/>
    </source>
</evidence>
<evidence type="ECO:0000256" key="1">
    <source>
        <dbReference type="SAM" id="Phobius"/>
    </source>
</evidence>
<name>A0A285B8T1_9ENTR</name>
<gene>
    <name evidence="2" type="ORF">KOSB73_350091</name>
</gene>
<keyword evidence="1" id="KW-0812">Transmembrane</keyword>
<feature type="transmembrane region" description="Helical" evidence="1">
    <location>
        <begin position="47"/>
        <end position="66"/>
    </location>
</feature>
<organism evidence="2 3">
    <name type="scientific">Klebsiella grimontii</name>
    <dbReference type="NCBI Taxonomy" id="2058152"/>
    <lineage>
        <taxon>Bacteria</taxon>
        <taxon>Pseudomonadati</taxon>
        <taxon>Pseudomonadota</taxon>
        <taxon>Gammaproteobacteria</taxon>
        <taxon>Enterobacterales</taxon>
        <taxon>Enterobacteriaceae</taxon>
        <taxon>Klebsiella/Raoultella group</taxon>
        <taxon>Klebsiella</taxon>
    </lineage>
</organism>
<dbReference type="AlphaFoldDB" id="A0A285B8T1"/>
<proteinExistence type="predicted"/>
<sequence length="134" mass="15317">MTAYYLEGNNIAWLNGVCLFLIVIGFLCTLTKFIIPKKISLRMNIDYILAFGVMIALAAIVTAVIFTSRSFTMDELEAGRHWKKDCKLLEVNIPTGTFSEPVNKQDCGGVIINVPKLQYDEYIRQWELYEGKER</sequence>
<evidence type="ECO:0000313" key="2">
    <source>
        <dbReference type="EMBL" id="SNU37394.1"/>
    </source>
</evidence>
<feature type="transmembrane region" description="Helical" evidence="1">
    <location>
        <begin position="12"/>
        <end position="35"/>
    </location>
</feature>
<dbReference type="RefSeq" id="WP_009652471.1">
    <property type="nucleotide sequence ID" value="NZ_CABGWT010000016.1"/>
</dbReference>
<protein>
    <submittedName>
        <fullName evidence="2">Uncharacterized protein</fullName>
    </submittedName>
</protein>
<keyword evidence="1" id="KW-1133">Transmembrane helix</keyword>
<keyword evidence="1" id="KW-0472">Membrane</keyword>
<reference evidence="3" key="1">
    <citation type="submission" date="2017-08" db="EMBL/GenBank/DDBJ databases">
        <authorList>
            <person name="Brisse S."/>
        </authorList>
    </citation>
    <scope>NUCLEOTIDE SEQUENCE [LARGE SCALE GENOMIC DNA]</scope>
    <source>
        <strain evidence="3">06D021</strain>
    </source>
</reference>
<dbReference type="Proteomes" id="UP000220639">
    <property type="component" value="Unassembled WGS sequence"/>
</dbReference>